<dbReference type="PANTHER" id="PTHR46599:SF6">
    <property type="entry name" value="DUAL SPECIFICITY PHOSPHATASE 26"/>
    <property type="match status" value="1"/>
</dbReference>
<dbReference type="Pfam" id="PF13843">
    <property type="entry name" value="DDE_Tnp_1_7"/>
    <property type="match status" value="1"/>
</dbReference>
<evidence type="ECO:0000313" key="2">
    <source>
        <dbReference type="EMBL" id="UYV72855.1"/>
    </source>
</evidence>
<dbReference type="EMBL" id="CP092872">
    <property type="protein sequence ID" value="UYV72855.1"/>
    <property type="molecule type" value="Genomic_DNA"/>
</dbReference>
<gene>
    <name evidence="2" type="ORF">LAZ67_10001002</name>
</gene>
<feature type="domain" description="PiggyBac transposable element-derived protein" evidence="1">
    <location>
        <begin position="162"/>
        <end position="249"/>
    </location>
</feature>
<organism evidence="2 3">
    <name type="scientific">Cordylochernes scorpioides</name>
    <dbReference type="NCBI Taxonomy" id="51811"/>
    <lineage>
        <taxon>Eukaryota</taxon>
        <taxon>Metazoa</taxon>
        <taxon>Ecdysozoa</taxon>
        <taxon>Arthropoda</taxon>
        <taxon>Chelicerata</taxon>
        <taxon>Arachnida</taxon>
        <taxon>Pseudoscorpiones</taxon>
        <taxon>Cheliferoidea</taxon>
        <taxon>Chernetidae</taxon>
        <taxon>Cordylochernes</taxon>
    </lineage>
</organism>
<reference evidence="2 3" key="1">
    <citation type="submission" date="2022-01" db="EMBL/GenBank/DDBJ databases">
        <title>A chromosomal length assembly of Cordylochernes scorpioides.</title>
        <authorList>
            <person name="Zeh D."/>
            <person name="Zeh J."/>
        </authorList>
    </citation>
    <scope>NUCLEOTIDE SEQUENCE [LARGE SCALE GENOMIC DNA]</scope>
    <source>
        <strain evidence="2">IN4F17</strain>
        <tissue evidence="2">Whole Body</tissue>
    </source>
</reference>
<dbReference type="InterPro" id="IPR029526">
    <property type="entry name" value="PGBD"/>
</dbReference>
<evidence type="ECO:0000259" key="1">
    <source>
        <dbReference type="Pfam" id="PF13843"/>
    </source>
</evidence>
<sequence>MSEKYPTSSVLWTERTERLGVSHKQRLVDGKDVLEYPTSTQAESRGRKGHGKDALDIARAATKWNQAKPATVLHPRLYAALKVGRDAPIHSDFSLLGNIQIKRSESQFRAATFTVEIEALKLYFEGTNYSRERDANLTNLHEIKALLGIIYFLGVMQANKLNTDDARDNKLAAVRIILDVFVENCQKHFSSSEYIRVDEKLGSFRRKCNFRQNITSKHNKYGIKIFVLMDSKMFYTCNLEVNSGKTLKVLTMSVTVQVTLWNDGVSQSLAAMLQWGEKNSSLNEFSSIYNG</sequence>
<evidence type="ECO:0000313" key="3">
    <source>
        <dbReference type="Proteomes" id="UP001235939"/>
    </source>
</evidence>
<name>A0ABY6L0E4_9ARAC</name>
<proteinExistence type="predicted"/>
<protein>
    <recommendedName>
        <fullName evidence="1">PiggyBac transposable element-derived protein domain-containing protein</fullName>
    </recommendedName>
</protein>
<accession>A0ABY6L0E4</accession>
<dbReference type="Proteomes" id="UP001235939">
    <property type="component" value="Chromosome 10"/>
</dbReference>
<keyword evidence="3" id="KW-1185">Reference proteome</keyword>
<dbReference type="PANTHER" id="PTHR46599">
    <property type="entry name" value="PIGGYBAC TRANSPOSABLE ELEMENT-DERIVED PROTEIN 4"/>
    <property type="match status" value="1"/>
</dbReference>